<proteinExistence type="predicted"/>
<organism evidence="2 3">
    <name type="scientific">Datura stramonium</name>
    <name type="common">Jimsonweed</name>
    <name type="synonym">Common thornapple</name>
    <dbReference type="NCBI Taxonomy" id="4076"/>
    <lineage>
        <taxon>Eukaryota</taxon>
        <taxon>Viridiplantae</taxon>
        <taxon>Streptophyta</taxon>
        <taxon>Embryophyta</taxon>
        <taxon>Tracheophyta</taxon>
        <taxon>Spermatophyta</taxon>
        <taxon>Magnoliopsida</taxon>
        <taxon>eudicotyledons</taxon>
        <taxon>Gunneridae</taxon>
        <taxon>Pentapetalae</taxon>
        <taxon>asterids</taxon>
        <taxon>lamiids</taxon>
        <taxon>Solanales</taxon>
        <taxon>Solanaceae</taxon>
        <taxon>Solanoideae</taxon>
        <taxon>Datureae</taxon>
        <taxon>Datura</taxon>
    </lineage>
</organism>
<evidence type="ECO:0000256" key="1">
    <source>
        <dbReference type="SAM" id="MobiDB-lite"/>
    </source>
</evidence>
<dbReference type="Proteomes" id="UP000823775">
    <property type="component" value="Unassembled WGS sequence"/>
</dbReference>
<keyword evidence="3" id="KW-1185">Reference proteome</keyword>
<name>A0ABS8UJW5_DATST</name>
<comment type="caution">
    <text evidence="2">The sequence shown here is derived from an EMBL/GenBank/DDBJ whole genome shotgun (WGS) entry which is preliminary data.</text>
</comment>
<gene>
    <name evidence="2" type="ORF">HAX54_016858</name>
</gene>
<accession>A0ABS8UJW5</accession>
<feature type="compositionally biased region" description="Gly residues" evidence="1">
    <location>
        <begin position="10"/>
        <end position="24"/>
    </location>
</feature>
<sequence length="109" mass="11342">MADGGRRYGFSGGSGGSCSGGTTGGLTVSLRSEGKKMGRVGGGLELLFTVARQVGKREGDDCRGMERRGCWVETEKKRGRSGGEGCCDRGEEEGLAALRGFAAFGERGR</sequence>
<dbReference type="PROSITE" id="PS51257">
    <property type="entry name" value="PROKAR_LIPOPROTEIN"/>
    <property type="match status" value="1"/>
</dbReference>
<reference evidence="2 3" key="1">
    <citation type="journal article" date="2021" name="BMC Genomics">
        <title>Datura genome reveals duplications of psychoactive alkaloid biosynthetic genes and high mutation rate following tissue culture.</title>
        <authorList>
            <person name="Rajewski A."/>
            <person name="Carter-House D."/>
            <person name="Stajich J."/>
            <person name="Litt A."/>
        </authorList>
    </citation>
    <scope>NUCLEOTIDE SEQUENCE [LARGE SCALE GENOMIC DNA]</scope>
    <source>
        <strain evidence="2">AR-01</strain>
    </source>
</reference>
<evidence type="ECO:0000313" key="2">
    <source>
        <dbReference type="EMBL" id="MCD9559124.1"/>
    </source>
</evidence>
<protein>
    <submittedName>
        <fullName evidence="2">Uncharacterized protein</fullName>
    </submittedName>
</protein>
<evidence type="ECO:0000313" key="3">
    <source>
        <dbReference type="Proteomes" id="UP000823775"/>
    </source>
</evidence>
<feature type="region of interest" description="Disordered" evidence="1">
    <location>
        <begin position="1"/>
        <end position="29"/>
    </location>
</feature>
<dbReference type="EMBL" id="JACEIK010002099">
    <property type="protein sequence ID" value="MCD9559124.1"/>
    <property type="molecule type" value="Genomic_DNA"/>
</dbReference>